<dbReference type="PANTHER" id="PTHR19848">
    <property type="entry name" value="WD40 REPEAT PROTEIN"/>
    <property type="match status" value="1"/>
</dbReference>
<dbReference type="STRING" id="112090.W4H619"/>
<proteinExistence type="predicted"/>
<name>W4H619_APHAT</name>
<gene>
    <name evidence="4" type="ORF">H257_02037</name>
</gene>
<dbReference type="InterPro" id="IPR019775">
    <property type="entry name" value="WD40_repeat_CS"/>
</dbReference>
<dbReference type="SUPFAM" id="SSF50978">
    <property type="entry name" value="WD40 repeat-like"/>
    <property type="match status" value="2"/>
</dbReference>
<organism evidence="4">
    <name type="scientific">Aphanomyces astaci</name>
    <name type="common">Crayfish plague agent</name>
    <dbReference type="NCBI Taxonomy" id="112090"/>
    <lineage>
        <taxon>Eukaryota</taxon>
        <taxon>Sar</taxon>
        <taxon>Stramenopiles</taxon>
        <taxon>Oomycota</taxon>
        <taxon>Saprolegniomycetes</taxon>
        <taxon>Saprolegniales</taxon>
        <taxon>Verrucalvaceae</taxon>
        <taxon>Aphanomyces</taxon>
    </lineage>
</organism>
<feature type="repeat" description="WD" evidence="3">
    <location>
        <begin position="407"/>
        <end position="443"/>
    </location>
</feature>
<dbReference type="GeneID" id="20804033"/>
<dbReference type="VEuPathDB" id="FungiDB:H257_02037"/>
<feature type="repeat" description="WD" evidence="3">
    <location>
        <begin position="81"/>
        <end position="116"/>
    </location>
</feature>
<sequence>MPGAPSIHFVKDESFGVGGEHHHATNDDDRALIHNNLVPRSDISSYKCIPGVGLFTGRQDGKLLMWSYDHQDCLLAQGQLFGGHAGPVLCLELMQRHDNSLLLFSGSADRTIKIWDPTHPSVDEPCIQTLNAHGGSVTVVKIAGTTLISCSVDRTIKLWQPDKGRALLLHPWYICTQTLSSGGSWPTSVCLRSADLASTYVADSGGGVSVYTTANSRERVDPTNEDQLKLKRQHGHFHSLGVTQILPIPDQNLVVTISFDTKAQVFDANTGAVVMTMENTHHCRYTGCDWDKANHELFIADEKGHLAIWSIDTEKCMRSEPLETVSILGVTVFPGGHHVLVQRANGATLYKVHRDESYVECRGHSDAIIGVVVATTLDSGESTLFSASIDNTLRCWDTYDLRVLYGFEEKEGELSCMAYSAPHNRLLTGNENGNIKQWNVDNGHFFTCRVHRNTVSCIVTASVDGHELFISADFDGVIWIWELMAGQAPMPHVKIQSKEPNHDNEIYCLAFNAGTYLATTSHGAAFFAAGDSNGDILLYSLDDQELLTTLSNHDNSVTCVAFDGCFLFSGSDDCSIKIWNVLDPAQAYEVGFIQAHALAVRDIVVLPSSGYIASCAYDGKIRVWNYQVCGSYGQYAALVHEFKKDEKLRCLTYWTHKHAIVCGTSDNNVLVFNVPMTLITPGCTHESLSPA</sequence>
<evidence type="ECO:0000256" key="2">
    <source>
        <dbReference type="ARBA" id="ARBA00022737"/>
    </source>
</evidence>
<keyword evidence="1 3" id="KW-0853">WD repeat</keyword>
<dbReference type="EMBL" id="KI913116">
    <property type="protein sequence ID" value="ETV87026.1"/>
    <property type="molecule type" value="Genomic_DNA"/>
</dbReference>
<dbReference type="SMART" id="SM00320">
    <property type="entry name" value="WD40"/>
    <property type="match status" value="11"/>
</dbReference>
<dbReference type="Gene3D" id="2.130.10.10">
    <property type="entry name" value="YVTN repeat-like/Quinoprotein amine dehydrogenase"/>
    <property type="match status" value="3"/>
</dbReference>
<reference evidence="4" key="1">
    <citation type="submission" date="2013-12" db="EMBL/GenBank/DDBJ databases">
        <title>The Genome Sequence of Aphanomyces astaci APO3.</title>
        <authorList>
            <consortium name="The Broad Institute Genomics Platform"/>
            <person name="Russ C."/>
            <person name="Tyler B."/>
            <person name="van West P."/>
            <person name="Dieguez-Uribeondo J."/>
            <person name="Young S.K."/>
            <person name="Zeng Q."/>
            <person name="Gargeya S."/>
            <person name="Fitzgerald M."/>
            <person name="Abouelleil A."/>
            <person name="Alvarado L."/>
            <person name="Chapman S.B."/>
            <person name="Gainer-Dewar J."/>
            <person name="Goldberg J."/>
            <person name="Griggs A."/>
            <person name="Gujja S."/>
            <person name="Hansen M."/>
            <person name="Howarth C."/>
            <person name="Imamovic A."/>
            <person name="Ireland A."/>
            <person name="Larimer J."/>
            <person name="McCowan C."/>
            <person name="Murphy C."/>
            <person name="Pearson M."/>
            <person name="Poon T.W."/>
            <person name="Priest M."/>
            <person name="Roberts A."/>
            <person name="Saif S."/>
            <person name="Shea T."/>
            <person name="Sykes S."/>
            <person name="Wortman J."/>
            <person name="Nusbaum C."/>
            <person name="Birren B."/>
        </authorList>
    </citation>
    <scope>NUCLEOTIDE SEQUENCE [LARGE SCALE GENOMIC DNA]</scope>
    <source>
        <strain evidence="4">APO3</strain>
    </source>
</reference>
<dbReference type="Pfam" id="PF00400">
    <property type="entry name" value="WD40"/>
    <property type="match status" value="6"/>
</dbReference>
<dbReference type="InterPro" id="IPR020472">
    <property type="entry name" value="WD40_PAC1"/>
</dbReference>
<dbReference type="PANTHER" id="PTHR19848:SF8">
    <property type="entry name" value="F-BOX AND WD REPEAT DOMAIN CONTAINING 7"/>
    <property type="match status" value="1"/>
</dbReference>
<evidence type="ECO:0000256" key="3">
    <source>
        <dbReference type="PROSITE-ProRule" id="PRU00221"/>
    </source>
</evidence>
<dbReference type="InterPro" id="IPR036322">
    <property type="entry name" value="WD40_repeat_dom_sf"/>
</dbReference>
<feature type="repeat" description="WD" evidence="3">
    <location>
        <begin position="550"/>
        <end position="581"/>
    </location>
</feature>
<dbReference type="OrthoDB" id="674604at2759"/>
<dbReference type="PROSITE" id="PS50082">
    <property type="entry name" value="WD_REPEATS_2"/>
    <property type="match status" value="5"/>
</dbReference>
<dbReference type="RefSeq" id="XP_009823825.1">
    <property type="nucleotide sequence ID" value="XM_009825523.1"/>
</dbReference>
<dbReference type="InterPro" id="IPR015943">
    <property type="entry name" value="WD40/YVTN_repeat-like_dom_sf"/>
</dbReference>
<feature type="repeat" description="WD" evidence="3">
    <location>
        <begin position="130"/>
        <end position="169"/>
    </location>
</feature>
<evidence type="ECO:0000313" key="4">
    <source>
        <dbReference type="EMBL" id="ETV87026.1"/>
    </source>
</evidence>
<dbReference type="InterPro" id="IPR001680">
    <property type="entry name" value="WD40_rpt"/>
</dbReference>
<dbReference type="PROSITE" id="PS50294">
    <property type="entry name" value="WD_REPEATS_REGION"/>
    <property type="match status" value="3"/>
</dbReference>
<accession>W4H619</accession>
<protein>
    <submittedName>
        <fullName evidence="4">Uncharacterized protein</fullName>
    </submittedName>
</protein>
<dbReference type="PRINTS" id="PR00320">
    <property type="entry name" value="GPROTEINBRPT"/>
</dbReference>
<dbReference type="AlphaFoldDB" id="W4H619"/>
<evidence type="ECO:0000256" key="1">
    <source>
        <dbReference type="ARBA" id="ARBA00022574"/>
    </source>
</evidence>
<feature type="repeat" description="WD" evidence="3">
    <location>
        <begin position="593"/>
        <end position="625"/>
    </location>
</feature>
<keyword evidence="2" id="KW-0677">Repeat</keyword>
<dbReference type="PROSITE" id="PS00678">
    <property type="entry name" value="WD_REPEATS_1"/>
    <property type="match status" value="1"/>
</dbReference>